<comment type="caution">
    <text evidence="9">The sequence shown here is derived from an EMBL/GenBank/DDBJ whole genome shotgun (WGS) entry which is preliminary data.</text>
</comment>
<dbReference type="InterPro" id="IPR013792">
    <property type="entry name" value="RNA3'P_cycl/enolpyr_Trfase_a/b"/>
</dbReference>
<dbReference type="EMBL" id="MNUY01000058">
    <property type="protein sequence ID" value="OIO13455.1"/>
    <property type="molecule type" value="Genomic_DNA"/>
</dbReference>
<organism evidence="9 10">
    <name type="scientific">Candidatus Gottesmanbacteria bacterium CG1_02_37_22</name>
    <dbReference type="NCBI Taxonomy" id="1805209"/>
    <lineage>
        <taxon>Bacteria</taxon>
        <taxon>Candidatus Gottesmaniibacteriota</taxon>
    </lineage>
</organism>
<evidence type="ECO:0000256" key="3">
    <source>
        <dbReference type="ARBA" id="ARBA00022605"/>
    </source>
</evidence>
<evidence type="ECO:0000256" key="4">
    <source>
        <dbReference type="ARBA" id="ARBA00022679"/>
    </source>
</evidence>
<dbReference type="GO" id="GO:0005737">
    <property type="term" value="C:cytoplasm"/>
    <property type="evidence" value="ECO:0007669"/>
    <property type="project" value="UniProtKB-SubCell"/>
</dbReference>
<feature type="binding site" evidence="7">
    <location>
        <position position="20"/>
    </location>
    <ligand>
        <name>phosphoenolpyruvate</name>
        <dbReference type="ChEBI" id="CHEBI:58702"/>
    </ligand>
</feature>
<feature type="domain" description="Enolpyruvate transferase" evidence="8">
    <location>
        <begin position="7"/>
        <end position="417"/>
    </location>
</feature>
<evidence type="ECO:0000256" key="6">
    <source>
        <dbReference type="ARBA" id="ARBA00044633"/>
    </source>
</evidence>
<feature type="binding site" evidence="7">
    <location>
        <position position="20"/>
    </location>
    <ligand>
        <name>3-phosphoshikimate</name>
        <dbReference type="ChEBI" id="CHEBI:145989"/>
    </ligand>
</feature>
<feature type="binding site" evidence="7">
    <location>
        <position position="167"/>
    </location>
    <ligand>
        <name>3-phosphoshikimate</name>
        <dbReference type="ChEBI" id="CHEBI:145989"/>
    </ligand>
</feature>
<keyword evidence="5 7" id="KW-0057">Aromatic amino acid biosynthesis</keyword>
<evidence type="ECO:0000313" key="9">
    <source>
        <dbReference type="EMBL" id="OIO13455.1"/>
    </source>
</evidence>
<proteinExistence type="inferred from homology"/>
<evidence type="ECO:0000256" key="5">
    <source>
        <dbReference type="ARBA" id="ARBA00023141"/>
    </source>
</evidence>
<comment type="subunit">
    <text evidence="7">Monomer.</text>
</comment>
<evidence type="ECO:0000313" key="10">
    <source>
        <dbReference type="Proteomes" id="UP000183120"/>
    </source>
</evidence>
<feature type="binding site" evidence="7">
    <location>
        <position position="169"/>
    </location>
    <ligand>
        <name>phosphoenolpyruvate</name>
        <dbReference type="ChEBI" id="CHEBI:58702"/>
    </ligand>
</feature>
<dbReference type="SUPFAM" id="SSF55205">
    <property type="entry name" value="EPT/RTPC-like"/>
    <property type="match status" value="1"/>
</dbReference>
<feature type="active site" description="Proton acceptor" evidence="7">
    <location>
        <position position="310"/>
    </location>
</feature>
<feature type="binding site" evidence="7">
    <location>
        <position position="408"/>
    </location>
    <ligand>
        <name>phosphoenolpyruvate</name>
        <dbReference type="ChEBI" id="CHEBI:58702"/>
    </ligand>
</feature>
<dbReference type="NCBIfam" id="TIGR01356">
    <property type="entry name" value="aroA"/>
    <property type="match status" value="1"/>
</dbReference>
<comment type="function">
    <text evidence="7">Catalyzes the transfer of the enolpyruvyl moiety of phosphoenolpyruvate (PEP) to the 5-hydroxyl of shikimate-3-phosphate (S3P) to produce enolpyruvyl shikimate-3-phosphate and inorganic phosphate.</text>
</comment>
<dbReference type="PIRSF" id="PIRSF000505">
    <property type="entry name" value="EPSPS"/>
    <property type="match status" value="1"/>
</dbReference>
<comment type="similarity">
    <text evidence="2 7">Belongs to the EPSP synthase family.</text>
</comment>
<evidence type="ECO:0000259" key="8">
    <source>
        <dbReference type="Pfam" id="PF00275"/>
    </source>
</evidence>
<feature type="binding site" evidence="7">
    <location>
        <position position="169"/>
    </location>
    <ligand>
        <name>3-phosphoshikimate</name>
        <dbReference type="ChEBI" id="CHEBI:145989"/>
    </ligand>
</feature>
<reference evidence="9 10" key="1">
    <citation type="journal article" date="2016" name="Environ. Microbiol.">
        <title>Genomic resolution of a cold subsurface aquifer community provides metabolic insights for novel microbes adapted to high CO concentrations.</title>
        <authorList>
            <person name="Probst A.J."/>
            <person name="Castelle C.J."/>
            <person name="Singh A."/>
            <person name="Brown C.T."/>
            <person name="Anantharaman K."/>
            <person name="Sharon I."/>
            <person name="Hug L.A."/>
            <person name="Burstein D."/>
            <person name="Emerson J.B."/>
            <person name="Thomas B.C."/>
            <person name="Banfield J.F."/>
        </authorList>
    </citation>
    <scope>NUCLEOTIDE SEQUENCE [LARGE SCALE GENOMIC DNA]</scope>
    <source>
        <strain evidence="9">CG1_02_37_22</strain>
    </source>
</reference>
<feature type="binding site" evidence="7">
    <location>
        <position position="341"/>
    </location>
    <ligand>
        <name>phosphoenolpyruvate</name>
        <dbReference type="ChEBI" id="CHEBI:58702"/>
    </ligand>
</feature>
<comment type="caution">
    <text evidence="7">Lacks conserved residue(s) required for the propagation of feature annotation.</text>
</comment>
<dbReference type="GO" id="GO:0003866">
    <property type="term" value="F:3-phosphoshikimate 1-carboxyvinyltransferase activity"/>
    <property type="evidence" value="ECO:0007669"/>
    <property type="project" value="UniProtKB-UniRule"/>
</dbReference>
<dbReference type="InterPro" id="IPR006264">
    <property type="entry name" value="EPSP_synthase"/>
</dbReference>
<feature type="binding site" evidence="7">
    <location>
        <position position="168"/>
    </location>
    <ligand>
        <name>3-phosphoshikimate</name>
        <dbReference type="ChEBI" id="CHEBI:145989"/>
    </ligand>
</feature>
<feature type="binding site" evidence="7">
    <location>
        <position position="310"/>
    </location>
    <ligand>
        <name>3-phosphoshikimate</name>
        <dbReference type="ChEBI" id="CHEBI:145989"/>
    </ligand>
</feature>
<name>A0A1J4TTN0_9BACT</name>
<comment type="pathway">
    <text evidence="1 7">Metabolic intermediate biosynthesis; chorismate biosynthesis; chorismate from D-erythrose 4-phosphate and phosphoenolpyruvate: step 6/7.</text>
</comment>
<evidence type="ECO:0000256" key="1">
    <source>
        <dbReference type="ARBA" id="ARBA00004811"/>
    </source>
</evidence>
<feature type="binding site" evidence="7">
    <location>
        <position position="21"/>
    </location>
    <ligand>
        <name>3-phosphoshikimate</name>
        <dbReference type="ChEBI" id="CHEBI:145989"/>
    </ligand>
</feature>
<dbReference type="EC" id="2.5.1.19" evidence="7"/>
<feature type="binding site" evidence="7">
    <location>
        <position position="25"/>
    </location>
    <ligand>
        <name>3-phosphoshikimate</name>
        <dbReference type="ChEBI" id="CHEBI:145989"/>
    </ligand>
</feature>
<dbReference type="Gene3D" id="3.65.10.10">
    <property type="entry name" value="Enolpyruvate transferase domain"/>
    <property type="match status" value="2"/>
</dbReference>
<keyword evidence="3 7" id="KW-0028">Amino-acid biosynthesis</keyword>
<dbReference type="GO" id="GO:0008652">
    <property type="term" value="P:amino acid biosynthetic process"/>
    <property type="evidence" value="ECO:0007669"/>
    <property type="project" value="UniProtKB-KW"/>
</dbReference>
<dbReference type="InterPro" id="IPR001986">
    <property type="entry name" value="Enolpyruvate_Tfrase_dom"/>
</dbReference>
<dbReference type="UniPathway" id="UPA00053">
    <property type="reaction ID" value="UER00089"/>
</dbReference>
<keyword evidence="7" id="KW-0963">Cytoplasm</keyword>
<dbReference type="AlphaFoldDB" id="A0A1J4TTN0"/>
<dbReference type="InterPro" id="IPR036968">
    <property type="entry name" value="Enolpyruvate_Tfrase_sf"/>
</dbReference>
<dbReference type="Proteomes" id="UP000183120">
    <property type="component" value="Unassembled WGS sequence"/>
</dbReference>
<dbReference type="GO" id="GO:0009073">
    <property type="term" value="P:aromatic amino acid family biosynthetic process"/>
    <property type="evidence" value="ECO:0007669"/>
    <property type="project" value="UniProtKB-KW"/>
</dbReference>
<comment type="subcellular location">
    <subcellularLocation>
        <location evidence="7">Cytoplasm</location>
    </subcellularLocation>
</comment>
<dbReference type="PANTHER" id="PTHR21090">
    <property type="entry name" value="AROM/DEHYDROQUINATE SYNTHASE"/>
    <property type="match status" value="1"/>
</dbReference>
<protein>
    <recommendedName>
        <fullName evidence="7">3-phosphoshikimate 1-carboxyvinyltransferase</fullName>
        <ecNumber evidence="7">2.5.1.19</ecNumber>
    </recommendedName>
    <alternativeName>
        <fullName evidence="7">5-enolpyruvylshikimate-3-phosphate synthase</fullName>
        <shortName evidence="7">EPSP synthase</shortName>
        <shortName evidence="7">EPSPS</shortName>
    </alternativeName>
</protein>
<dbReference type="HAMAP" id="MF_00210">
    <property type="entry name" value="EPSP_synth"/>
    <property type="match status" value="1"/>
</dbReference>
<dbReference type="PANTHER" id="PTHR21090:SF5">
    <property type="entry name" value="PENTAFUNCTIONAL AROM POLYPEPTIDE"/>
    <property type="match status" value="1"/>
</dbReference>
<dbReference type="STRING" id="1805209.AUJ73_03720"/>
<accession>A0A1J4TTN0</accession>
<evidence type="ECO:0000256" key="7">
    <source>
        <dbReference type="HAMAP-Rule" id="MF_00210"/>
    </source>
</evidence>
<keyword evidence="4 7" id="KW-0808">Transferase</keyword>
<evidence type="ECO:0000256" key="2">
    <source>
        <dbReference type="ARBA" id="ARBA00009948"/>
    </source>
</evidence>
<dbReference type="CDD" id="cd01556">
    <property type="entry name" value="EPSP_synthase"/>
    <property type="match status" value="1"/>
</dbReference>
<feature type="binding site" evidence="7">
    <location>
        <position position="337"/>
    </location>
    <ligand>
        <name>3-phosphoshikimate</name>
        <dbReference type="ChEBI" id="CHEBI:145989"/>
    </ligand>
</feature>
<gene>
    <name evidence="7" type="primary">aroA</name>
    <name evidence="9" type="ORF">AUJ73_03720</name>
</gene>
<dbReference type="GO" id="GO:0009423">
    <property type="term" value="P:chorismate biosynthetic process"/>
    <property type="evidence" value="ECO:0007669"/>
    <property type="project" value="UniProtKB-UniRule"/>
</dbReference>
<feature type="binding site" evidence="7">
    <location>
        <position position="121"/>
    </location>
    <ligand>
        <name>phosphoenolpyruvate</name>
        <dbReference type="ChEBI" id="CHEBI:58702"/>
    </ligand>
</feature>
<dbReference type="PROSITE" id="PS00104">
    <property type="entry name" value="EPSP_SYNTHASE_1"/>
    <property type="match status" value="1"/>
</dbReference>
<dbReference type="InterPro" id="IPR023193">
    <property type="entry name" value="EPSP_synthase_CS"/>
</dbReference>
<comment type="catalytic activity">
    <reaction evidence="6">
        <text>3-phosphoshikimate + phosphoenolpyruvate = 5-O-(1-carboxyvinyl)-3-phosphoshikimate + phosphate</text>
        <dbReference type="Rhea" id="RHEA:21256"/>
        <dbReference type="ChEBI" id="CHEBI:43474"/>
        <dbReference type="ChEBI" id="CHEBI:57701"/>
        <dbReference type="ChEBI" id="CHEBI:58702"/>
        <dbReference type="ChEBI" id="CHEBI:145989"/>
        <dbReference type="EC" id="2.5.1.19"/>
    </reaction>
    <physiologicalReaction direction="left-to-right" evidence="6">
        <dbReference type="Rhea" id="RHEA:21257"/>
    </physiologicalReaction>
</comment>
<dbReference type="Pfam" id="PF00275">
    <property type="entry name" value="EPSP_synthase"/>
    <property type="match status" value="1"/>
</dbReference>
<feature type="binding site" evidence="7">
    <location>
        <position position="194"/>
    </location>
    <ligand>
        <name>3-phosphoshikimate</name>
        <dbReference type="ChEBI" id="CHEBI:145989"/>
    </ligand>
</feature>
<feature type="binding site" evidence="7">
    <location>
        <position position="93"/>
    </location>
    <ligand>
        <name>phosphoenolpyruvate</name>
        <dbReference type="ChEBI" id="CHEBI:58702"/>
    </ligand>
</feature>
<feature type="binding site" evidence="7">
    <location>
        <position position="382"/>
    </location>
    <ligand>
        <name>phosphoenolpyruvate</name>
        <dbReference type="ChEBI" id="CHEBI:58702"/>
    </ligand>
</feature>
<sequence length="428" mass="47129">MKVIIHPSQVYGNIIAPPSKSITHRAIILSSLAQGQSVLENCLICKDTLYTLSSVKKFGIKTVIRKNKIIVNGNMGIFCKKSKLIKLYLGNSGTTLRFMTAYACLTKNKVLIDGHSRLRERPVEELVIALRKLGSKIVFLGRRKTLPILIKQGNFHGGKISIPGVKSSQFISALLMIAPYSSTDVTINLDDVSSRPYVDLTTGIMKKFGAKIVQSDDRCFLVNANRYYKAVNFKVEGDYSSSSYLMAAAAIKRSKISIAGLNPKSKQGDKFFLKILNKMGVQTSWSNQILTVSAKNNLKAISLSMKDYPDIVPTLSIIASCAKGITRISDIGHLRHKESDRLLAIASQLKKMNINVKISKDNMEIEGGTPQGAAICSFDDHRIIMSFSILGLAAQGNTTIQNSETVNKSYPSFFTDLKDLKANLEIIK</sequence>